<organism evidence="1 2">
    <name type="scientific">Halomonas elongata (strain ATCC 33173 / DSM 2581 / NBRC 15536 / NCIMB 2198 / 1H9)</name>
    <dbReference type="NCBI Taxonomy" id="768066"/>
    <lineage>
        <taxon>Bacteria</taxon>
        <taxon>Pseudomonadati</taxon>
        <taxon>Pseudomonadota</taxon>
        <taxon>Gammaproteobacteria</taxon>
        <taxon>Oceanospirillales</taxon>
        <taxon>Halomonadaceae</taxon>
        <taxon>Halomonas</taxon>
    </lineage>
</organism>
<reference evidence="1 2" key="1">
    <citation type="submission" date="2023-11" db="EMBL/GenBank/DDBJ databases">
        <title>MicrobeMod: A computational toolkit for identifying prokaryotic methylation and restriction-modification with nanopore sequencing.</title>
        <authorList>
            <person name="Crits-Christoph A."/>
            <person name="Kang S.C."/>
            <person name="Lee H."/>
            <person name="Ostrov N."/>
        </authorList>
    </citation>
    <scope>NUCLEOTIDE SEQUENCE [LARGE SCALE GENOMIC DNA]</scope>
    <source>
        <strain evidence="1 2">ATCC 33173</strain>
    </source>
</reference>
<protein>
    <submittedName>
        <fullName evidence="1">Uncharacterized protein</fullName>
    </submittedName>
</protein>
<dbReference type="Proteomes" id="UP001322512">
    <property type="component" value="Chromosome"/>
</dbReference>
<accession>A0ABZ0TD70</accession>
<dbReference type="GeneID" id="91011948"/>
<dbReference type="RefSeq" id="WP_157953414.1">
    <property type="nucleotide sequence ID" value="NC_014532.2"/>
</dbReference>
<keyword evidence="2" id="KW-1185">Reference proteome</keyword>
<sequence>MEPKTKQDRRDEIDRAASEHSRIIEIDRWHERQRLKRELQEVWDEPA</sequence>
<evidence type="ECO:0000313" key="1">
    <source>
        <dbReference type="EMBL" id="WPU48701.1"/>
    </source>
</evidence>
<name>A0ABZ0TD70_HALED</name>
<evidence type="ECO:0000313" key="2">
    <source>
        <dbReference type="Proteomes" id="UP001322512"/>
    </source>
</evidence>
<dbReference type="EMBL" id="CP139472">
    <property type="protein sequence ID" value="WPU48701.1"/>
    <property type="molecule type" value="Genomic_DNA"/>
</dbReference>
<gene>
    <name evidence="1" type="ORF">SR933_07365</name>
</gene>
<proteinExistence type="predicted"/>